<gene>
    <name evidence="1" type="ORF">BT96DRAFT_917655</name>
</gene>
<evidence type="ECO:0000313" key="2">
    <source>
        <dbReference type="Proteomes" id="UP000799118"/>
    </source>
</evidence>
<sequence>MSNPNEYMRRKVDIGNDWALQIESSMSATPASQKSMDTATVFLPVKRIITPSKGFLVKQC</sequence>
<dbReference type="Proteomes" id="UP000799118">
    <property type="component" value="Unassembled WGS sequence"/>
</dbReference>
<dbReference type="EMBL" id="ML769427">
    <property type="protein sequence ID" value="KAE9403214.1"/>
    <property type="molecule type" value="Genomic_DNA"/>
</dbReference>
<evidence type="ECO:0000313" key="1">
    <source>
        <dbReference type="EMBL" id="KAE9403214.1"/>
    </source>
</evidence>
<name>A0A6A4I2V9_9AGAR</name>
<proteinExistence type="predicted"/>
<organism evidence="1 2">
    <name type="scientific">Gymnopus androsaceus JB14</name>
    <dbReference type="NCBI Taxonomy" id="1447944"/>
    <lineage>
        <taxon>Eukaryota</taxon>
        <taxon>Fungi</taxon>
        <taxon>Dikarya</taxon>
        <taxon>Basidiomycota</taxon>
        <taxon>Agaricomycotina</taxon>
        <taxon>Agaricomycetes</taxon>
        <taxon>Agaricomycetidae</taxon>
        <taxon>Agaricales</taxon>
        <taxon>Marasmiineae</taxon>
        <taxon>Omphalotaceae</taxon>
        <taxon>Gymnopus</taxon>
    </lineage>
</organism>
<protein>
    <submittedName>
        <fullName evidence="1">Uncharacterized protein</fullName>
    </submittedName>
</protein>
<dbReference type="AlphaFoldDB" id="A0A6A4I2V9"/>
<accession>A0A6A4I2V9</accession>
<keyword evidence="2" id="KW-1185">Reference proteome</keyword>
<reference evidence="1" key="1">
    <citation type="journal article" date="2019" name="Environ. Microbiol.">
        <title>Fungal ecological strategies reflected in gene transcription - a case study of two litter decomposers.</title>
        <authorList>
            <person name="Barbi F."/>
            <person name="Kohler A."/>
            <person name="Barry K."/>
            <person name="Baskaran P."/>
            <person name="Daum C."/>
            <person name="Fauchery L."/>
            <person name="Ihrmark K."/>
            <person name="Kuo A."/>
            <person name="LaButti K."/>
            <person name="Lipzen A."/>
            <person name="Morin E."/>
            <person name="Grigoriev I.V."/>
            <person name="Henrissat B."/>
            <person name="Lindahl B."/>
            <person name="Martin F."/>
        </authorList>
    </citation>
    <scope>NUCLEOTIDE SEQUENCE</scope>
    <source>
        <strain evidence="1">JB14</strain>
    </source>
</reference>